<dbReference type="HOGENOM" id="CLU_524458_0_0_10"/>
<comment type="caution">
    <text evidence="3">The sequence shown here is derived from an EMBL/GenBank/DDBJ whole genome shotgun (WGS) entry which is preliminary data.</text>
</comment>
<dbReference type="AlphaFoldDB" id="S0F6K4"/>
<dbReference type="CDD" id="cd12797">
    <property type="entry name" value="M23_peptidase"/>
    <property type="match status" value="1"/>
</dbReference>
<dbReference type="SMART" id="SM00047">
    <property type="entry name" value="LYZ2"/>
    <property type="match status" value="1"/>
</dbReference>
<sequence>MAGKNKEYADKYAEYAMEQMRRYGIPASVTLAQGILESSNGQSRLALNENNHFGIKATPDWIVQGGRYGLYTDDKTNEKFCSYDNVSESFEHHSKFLKENSRYADCFKLRPDDYKEWTEGIAKAGYATGGNYAATLQKIIEQNGLDKYDRQVMQEMVSQGKNFGVENNPLHGEEKAGTAKEYSFPVERKEFLFVTSAFGMRQDPTDKGKQQMHKGLDIRCKGDAVLATENGGKVVSVNNNVNSTGGKTVTVEYSRPNGNKVQCTYMHLSSITVKVGDSVNAGLRLGTSGNTGTRTTGEHLHFGVTNIYSDGTKREVDPVTYLAEIAQKGNIKQQVMYNGSDLLAKYRDNESMNTDKTMVPDAWMKKLLSSEDSGVGISGCNDPIVEMAMTAFTSLMLLAAQIDAKSEEEQNAAISAAMDRRRLDLTSLMPGVKTCELSIEENGKAVLKADNGELKMSRELTSAELSRLSAVLNNNELSEEAKRMRVIGLLNTVILSEAASRNFEQGMSQQQTQAETMKR</sequence>
<dbReference type="InterPro" id="IPR002901">
    <property type="entry name" value="MGlyc_endo_b_GlcNAc-like_dom"/>
</dbReference>
<evidence type="ECO:0000313" key="4">
    <source>
        <dbReference type="Proteomes" id="UP000014073"/>
    </source>
</evidence>
<proteinExistence type="predicted"/>
<dbReference type="Gene3D" id="2.70.70.10">
    <property type="entry name" value="Glucose Permease (Domain IIA)"/>
    <property type="match status" value="1"/>
</dbReference>
<dbReference type="PANTHER" id="PTHR33308">
    <property type="entry name" value="PEPTIDOGLYCAN HYDROLASE FLGJ"/>
    <property type="match status" value="1"/>
</dbReference>
<dbReference type="Gene3D" id="1.10.530.10">
    <property type="match status" value="1"/>
</dbReference>
<evidence type="ECO:0000259" key="2">
    <source>
        <dbReference type="SMART" id="SM00047"/>
    </source>
</evidence>
<organism evidence="3 4">
    <name type="scientific">Phocaeicola coprophilus DSM 18228 = JCM 13818</name>
    <dbReference type="NCBI Taxonomy" id="547042"/>
    <lineage>
        <taxon>Bacteria</taxon>
        <taxon>Pseudomonadati</taxon>
        <taxon>Bacteroidota</taxon>
        <taxon>Bacteroidia</taxon>
        <taxon>Bacteroidales</taxon>
        <taxon>Bacteroidaceae</taxon>
        <taxon>Phocaeicola</taxon>
    </lineage>
</organism>
<accession>S0F6K4</accession>
<dbReference type="STRING" id="547042.BACCOPRO_01457"/>
<protein>
    <submittedName>
        <fullName evidence="3">Mannosyl-glycoprotein endo-beta-N-acetylglucosaminidase</fullName>
    </submittedName>
</protein>
<reference evidence="3 4" key="1">
    <citation type="submission" date="2008-12" db="EMBL/GenBank/DDBJ databases">
        <authorList>
            <person name="Fulton L."/>
            <person name="Clifton S."/>
            <person name="Fulton B."/>
            <person name="Xu J."/>
            <person name="Minx P."/>
            <person name="Pepin K.H."/>
            <person name="Johnson M."/>
            <person name="Bhonagiri V."/>
            <person name="Nash W.E."/>
            <person name="Mardis E.R."/>
            <person name="Wilson R.K."/>
        </authorList>
    </citation>
    <scope>NUCLEOTIDE SEQUENCE [LARGE SCALE GENOMIC DNA]</scope>
    <source>
        <strain evidence="3 4">DSM 18228</strain>
    </source>
</reference>
<dbReference type="OrthoDB" id="1062729at2"/>
<evidence type="ECO:0000313" key="3">
    <source>
        <dbReference type="EMBL" id="EEF75963.1"/>
    </source>
</evidence>
<dbReference type="eggNOG" id="COG0739">
    <property type="taxonomic scope" value="Bacteria"/>
</dbReference>
<dbReference type="Proteomes" id="UP000014073">
    <property type="component" value="Unassembled WGS sequence"/>
</dbReference>
<name>S0F6K4_9BACT</name>
<dbReference type="GO" id="GO:0004040">
    <property type="term" value="F:amidase activity"/>
    <property type="evidence" value="ECO:0007669"/>
    <property type="project" value="InterPro"/>
</dbReference>
<dbReference type="RefSeq" id="WP_008142032.1">
    <property type="nucleotide sequence ID" value="NZ_EQ973637.1"/>
</dbReference>
<dbReference type="SUPFAM" id="SSF51261">
    <property type="entry name" value="Duplicated hybrid motif"/>
    <property type="match status" value="1"/>
</dbReference>
<dbReference type="Pfam" id="PF01832">
    <property type="entry name" value="Glucosaminidase"/>
    <property type="match status" value="1"/>
</dbReference>
<dbReference type="InterPro" id="IPR016047">
    <property type="entry name" value="M23ase_b-sheet_dom"/>
</dbReference>
<evidence type="ECO:0000256" key="1">
    <source>
        <dbReference type="ARBA" id="ARBA00022801"/>
    </source>
</evidence>
<dbReference type="InterPro" id="IPR051056">
    <property type="entry name" value="Glycosyl_Hydrolase_73"/>
</dbReference>
<keyword evidence="4" id="KW-1185">Reference proteome</keyword>
<dbReference type="PANTHER" id="PTHR33308:SF9">
    <property type="entry name" value="PEPTIDOGLYCAN HYDROLASE FLGJ"/>
    <property type="match status" value="1"/>
</dbReference>
<dbReference type="eggNOG" id="COG1705">
    <property type="taxonomic scope" value="Bacteria"/>
</dbReference>
<dbReference type="EMBL" id="ACBW01000106">
    <property type="protein sequence ID" value="EEF75963.1"/>
    <property type="molecule type" value="Genomic_DNA"/>
</dbReference>
<dbReference type="Pfam" id="PF01551">
    <property type="entry name" value="Peptidase_M23"/>
    <property type="match status" value="1"/>
</dbReference>
<dbReference type="InterPro" id="IPR011055">
    <property type="entry name" value="Dup_hybrid_motif"/>
</dbReference>
<feature type="domain" description="Mannosyl-glycoprotein endo-beta-N-acetylglucosamidase-like" evidence="2">
    <location>
        <begin position="1"/>
        <end position="149"/>
    </location>
</feature>
<dbReference type="GeneID" id="78404393"/>
<gene>
    <name evidence="3" type="ORF">BACCOPRO_01457</name>
</gene>
<keyword evidence="1" id="KW-0378">Hydrolase</keyword>